<accession>A0A0B7NST9</accession>
<gene>
    <name evidence="1" type="ORF">PFCIRM138_00805</name>
</gene>
<dbReference type="AlphaFoldDB" id="A0A0B7NST9"/>
<organism evidence="1">
    <name type="scientific">Propionibacterium freudenreichii subsp. freudenreichii</name>
    <dbReference type="NCBI Taxonomy" id="66712"/>
    <lineage>
        <taxon>Bacteria</taxon>
        <taxon>Bacillati</taxon>
        <taxon>Actinomycetota</taxon>
        <taxon>Actinomycetes</taxon>
        <taxon>Propionibacteriales</taxon>
        <taxon>Propionibacteriaceae</taxon>
        <taxon>Propionibacterium</taxon>
    </lineage>
</organism>
<reference evidence="1" key="1">
    <citation type="submission" date="2014-08" db="EMBL/GenBank/DDBJ databases">
        <authorList>
            <person name="Falentin Helene"/>
        </authorList>
    </citation>
    <scope>NUCLEOTIDE SEQUENCE</scope>
</reference>
<proteinExistence type="predicted"/>
<protein>
    <submittedName>
        <fullName evidence="1">Uncharacterized protein</fullName>
    </submittedName>
</protein>
<name>A0A0B7NST9_PROFF</name>
<sequence>MIWRDVMWVDGLGSDV</sequence>
<dbReference type="EMBL" id="LM676385">
    <property type="protein sequence ID" value="CEP25751.1"/>
    <property type="molecule type" value="Genomic_DNA"/>
</dbReference>
<evidence type="ECO:0000313" key="1">
    <source>
        <dbReference type="EMBL" id="CEP25751.1"/>
    </source>
</evidence>